<evidence type="ECO:0000313" key="3">
    <source>
        <dbReference type="Proteomes" id="UP000059574"/>
    </source>
</evidence>
<evidence type="ECO:0000313" key="2">
    <source>
        <dbReference type="EMBL" id="ALO66695.1"/>
    </source>
</evidence>
<dbReference type="PROSITE" id="PS51354">
    <property type="entry name" value="GLUTAREDOXIN_2"/>
    <property type="match status" value="1"/>
</dbReference>
<dbReference type="PANTHER" id="PTHR34386">
    <property type="entry name" value="GLUTAREDOXIN"/>
    <property type="match status" value="1"/>
</dbReference>
<protein>
    <submittedName>
        <fullName evidence="2">NrdH-redoxin</fullName>
    </submittedName>
</protein>
<dbReference type="RefSeq" id="WP_062288015.1">
    <property type="nucleotide sequence ID" value="NZ_CP013200.1"/>
</dbReference>
<gene>
    <name evidence="2" type="ORF">AS189_09540</name>
</gene>
<evidence type="ECO:0000259" key="1">
    <source>
        <dbReference type="Pfam" id="PF00462"/>
    </source>
</evidence>
<dbReference type="InterPro" id="IPR036249">
    <property type="entry name" value="Thioredoxin-like_sf"/>
</dbReference>
<dbReference type="Proteomes" id="UP000059574">
    <property type="component" value="Chromosome"/>
</dbReference>
<accession>A0A0S2LZW4</accession>
<feature type="domain" description="Glutaredoxin" evidence="1">
    <location>
        <begin position="3"/>
        <end position="60"/>
    </location>
</feature>
<dbReference type="GO" id="GO:0045454">
    <property type="term" value="P:cell redox homeostasis"/>
    <property type="evidence" value="ECO:0007669"/>
    <property type="project" value="TreeGrafter"/>
</dbReference>
<dbReference type="AlphaFoldDB" id="A0A0S2LZW4"/>
<sequence>MNITVYSKPGCHQCKFTCLTLDHAGIPYSVVDLTTNAAALEYVQDLGYSQAPVVVVNDHHHWSGFNPTEIERLKLAIQ</sequence>
<dbReference type="OrthoDB" id="8545217at2"/>
<name>A0A0S2LZW4_9MICC</name>
<dbReference type="EMBL" id="CP013200">
    <property type="protein sequence ID" value="ALO66695.1"/>
    <property type="molecule type" value="Genomic_DNA"/>
</dbReference>
<dbReference type="CDD" id="cd02976">
    <property type="entry name" value="NrdH"/>
    <property type="match status" value="1"/>
</dbReference>
<dbReference type="PANTHER" id="PTHR34386:SF1">
    <property type="entry name" value="GLUTAREDOXIN-LIKE PROTEIN NRDH"/>
    <property type="match status" value="1"/>
</dbReference>
<reference evidence="2 3" key="2">
    <citation type="journal article" date="2016" name="J. Biotechnol.">
        <title>Complete genome sequence of Arthrobacter alpinus ERGS4:06, a yellow pigmented bacterium tolerant to cold and radiations isolated from Sikkim Himalaya.</title>
        <authorList>
            <person name="Kumar R."/>
            <person name="Singh D."/>
            <person name="Swarnkar M.K."/>
            <person name="Singh A.K."/>
            <person name="Kumar S."/>
        </authorList>
    </citation>
    <scope>NUCLEOTIDE SEQUENCE [LARGE SCALE GENOMIC DNA]</scope>
    <source>
        <strain evidence="2 3">ERGS4:06</strain>
    </source>
</reference>
<proteinExistence type="predicted"/>
<reference evidence="3" key="1">
    <citation type="submission" date="2015-11" db="EMBL/GenBank/DDBJ databases">
        <authorList>
            <person name="Kumar R."/>
            <person name="Singh D."/>
            <person name="Swarnkar M.K."/>
            <person name="Singh A.K."/>
            <person name="Kumar S."/>
        </authorList>
    </citation>
    <scope>NUCLEOTIDE SEQUENCE [LARGE SCALE GENOMIC DNA]</scope>
    <source>
        <strain evidence="3">ERGS4:06</strain>
    </source>
</reference>
<dbReference type="SUPFAM" id="SSF52833">
    <property type="entry name" value="Thioredoxin-like"/>
    <property type="match status" value="1"/>
</dbReference>
<dbReference type="InterPro" id="IPR051548">
    <property type="entry name" value="Grx-like_ET"/>
</dbReference>
<dbReference type="Pfam" id="PF00462">
    <property type="entry name" value="Glutaredoxin"/>
    <property type="match status" value="1"/>
</dbReference>
<dbReference type="Gene3D" id="3.40.30.10">
    <property type="entry name" value="Glutaredoxin"/>
    <property type="match status" value="1"/>
</dbReference>
<organism evidence="2 3">
    <name type="scientific">Arthrobacter alpinus</name>
    <dbReference type="NCBI Taxonomy" id="656366"/>
    <lineage>
        <taxon>Bacteria</taxon>
        <taxon>Bacillati</taxon>
        <taxon>Actinomycetota</taxon>
        <taxon>Actinomycetes</taxon>
        <taxon>Micrococcales</taxon>
        <taxon>Micrococcaceae</taxon>
        <taxon>Arthrobacter</taxon>
    </lineage>
</organism>
<dbReference type="InterPro" id="IPR002109">
    <property type="entry name" value="Glutaredoxin"/>
</dbReference>
<dbReference type="GO" id="GO:0009055">
    <property type="term" value="F:electron transfer activity"/>
    <property type="evidence" value="ECO:0007669"/>
    <property type="project" value="TreeGrafter"/>
</dbReference>